<evidence type="ECO:0000256" key="5">
    <source>
        <dbReference type="ARBA" id="ARBA00022989"/>
    </source>
</evidence>
<evidence type="ECO:0000256" key="6">
    <source>
        <dbReference type="ARBA" id="ARBA00023136"/>
    </source>
</evidence>
<dbReference type="AlphaFoldDB" id="A0AAD9HGN8"/>
<keyword evidence="6 7" id="KW-0472">Membrane</keyword>
<dbReference type="Proteomes" id="UP001232148">
    <property type="component" value="Unassembled WGS sequence"/>
</dbReference>
<dbReference type="SUPFAM" id="SSF53448">
    <property type="entry name" value="Nucleotide-diphospho-sugar transferases"/>
    <property type="match status" value="1"/>
</dbReference>
<organism evidence="8 9">
    <name type="scientific">Colletotrichum zoysiae</name>
    <dbReference type="NCBI Taxonomy" id="1216348"/>
    <lineage>
        <taxon>Eukaryota</taxon>
        <taxon>Fungi</taxon>
        <taxon>Dikarya</taxon>
        <taxon>Ascomycota</taxon>
        <taxon>Pezizomycotina</taxon>
        <taxon>Sordariomycetes</taxon>
        <taxon>Hypocreomycetidae</taxon>
        <taxon>Glomerellales</taxon>
        <taxon>Glomerellaceae</taxon>
        <taxon>Colletotrichum</taxon>
        <taxon>Colletotrichum graminicola species complex</taxon>
    </lineage>
</organism>
<dbReference type="CDD" id="cd06421">
    <property type="entry name" value="CESA_CelA_like"/>
    <property type="match status" value="1"/>
</dbReference>
<evidence type="ECO:0000313" key="8">
    <source>
        <dbReference type="EMBL" id="KAK2027977.1"/>
    </source>
</evidence>
<keyword evidence="5 7" id="KW-1133">Transmembrane helix</keyword>
<keyword evidence="2" id="KW-0328">Glycosyltransferase</keyword>
<dbReference type="Pfam" id="PF13641">
    <property type="entry name" value="Glyco_tranf_2_3"/>
    <property type="match status" value="1"/>
</dbReference>
<accession>A0AAD9HGN8</accession>
<reference evidence="8" key="1">
    <citation type="submission" date="2021-06" db="EMBL/GenBank/DDBJ databases">
        <title>Comparative genomics, transcriptomics and evolutionary studies reveal genomic signatures of adaptation to plant cell wall in hemibiotrophic fungi.</title>
        <authorList>
            <consortium name="DOE Joint Genome Institute"/>
            <person name="Baroncelli R."/>
            <person name="Diaz J.F."/>
            <person name="Benocci T."/>
            <person name="Peng M."/>
            <person name="Battaglia E."/>
            <person name="Haridas S."/>
            <person name="Andreopoulos W."/>
            <person name="Labutti K."/>
            <person name="Pangilinan J."/>
            <person name="Floch G.L."/>
            <person name="Makela M.R."/>
            <person name="Henrissat B."/>
            <person name="Grigoriev I.V."/>
            <person name="Crouch J.A."/>
            <person name="De Vries R.P."/>
            <person name="Sukno S.A."/>
            <person name="Thon M.R."/>
        </authorList>
    </citation>
    <scope>NUCLEOTIDE SEQUENCE</scope>
    <source>
        <strain evidence="8">MAFF235873</strain>
    </source>
</reference>
<evidence type="ECO:0000256" key="4">
    <source>
        <dbReference type="ARBA" id="ARBA00022692"/>
    </source>
</evidence>
<dbReference type="GO" id="GO:0016757">
    <property type="term" value="F:glycosyltransferase activity"/>
    <property type="evidence" value="ECO:0007669"/>
    <property type="project" value="UniProtKB-KW"/>
</dbReference>
<comment type="subcellular location">
    <subcellularLocation>
        <location evidence="1">Membrane</location>
        <topology evidence="1">Multi-pass membrane protein</topology>
    </subcellularLocation>
</comment>
<gene>
    <name evidence="8" type="ORF">LX32DRAFT_664259</name>
</gene>
<evidence type="ECO:0000256" key="1">
    <source>
        <dbReference type="ARBA" id="ARBA00004141"/>
    </source>
</evidence>
<dbReference type="PANTHER" id="PTHR43867">
    <property type="entry name" value="CELLULOSE SYNTHASE CATALYTIC SUBUNIT A [UDP-FORMING]"/>
    <property type="match status" value="1"/>
</dbReference>
<sequence>MYISHWRRHAARLFFLTALAPQLLALWGSRVQLRTLSHFDSDNTLPDGRLRLAWFASIISFFLLADCMLQVLIKSCTITARWRPRLRLLGNNVPSVDVIVTVCNEKIDIVKDTVRAALGVEYPDTRLRVIVADDGRSKVLENWVHHLSIEHPNLYYTARSRYGGWKAGNLNEAVKFARLLPGGAAELVAGLDADMIPETKWLRCVTAHMVRDRKVGVVCPAQHFYNIPSDDPLFQMNQFSWYCRDLVCDLAGSGFNLGSGWIMRQEAIDDIGGFPEDVLTEDITSSVMAMAEGWKTVYIPEALQWGLVPETYAAHIKQVTRWVSFDPILLCPFY</sequence>
<dbReference type="InterPro" id="IPR050321">
    <property type="entry name" value="Glycosyltr_2/OpgH_subfam"/>
</dbReference>
<keyword evidence="4 7" id="KW-0812">Transmembrane</keyword>
<proteinExistence type="predicted"/>
<dbReference type="EMBL" id="MU842886">
    <property type="protein sequence ID" value="KAK2027977.1"/>
    <property type="molecule type" value="Genomic_DNA"/>
</dbReference>
<comment type="caution">
    <text evidence="8">The sequence shown here is derived from an EMBL/GenBank/DDBJ whole genome shotgun (WGS) entry which is preliminary data.</text>
</comment>
<keyword evidence="9" id="KW-1185">Reference proteome</keyword>
<keyword evidence="3 8" id="KW-0808">Transferase</keyword>
<evidence type="ECO:0000256" key="2">
    <source>
        <dbReference type="ARBA" id="ARBA00022676"/>
    </source>
</evidence>
<dbReference type="GO" id="GO:0016020">
    <property type="term" value="C:membrane"/>
    <property type="evidence" value="ECO:0007669"/>
    <property type="project" value="UniProtKB-SubCell"/>
</dbReference>
<feature type="transmembrane region" description="Helical" evidence="7">
    <location>
        <begin position="52"/>
        <end position="73"/>
    </location>
</feature>
<name>A0AAD9HGN8_9PEZI</name>
<evidence type="ECO:0000256" key="3">
    <source>
        <dbReference type="ARBA" id="ARBA00022679"/>
    </source>
</evidence>
<evidence type="ECO:0000256" key="7">
    <source>
        <dbReference type="SAM" id="Phobius"/>
    </source>
</evidence>
<evidence type="ECO:0000313" key="9">
    <source>
        <dbReference type="Proteomes" id="UP001232148"/>
    </source>
</evidence>
<dbReference type="PANTHER" id="PTHR43867:SF2">
    <property type="entry name" value="CELLULOSE SYNTHASE CATALYTIC SUBUNIT A [UDP-FORMING]"/>
    <property type="match status" value="1"/>
</dbReference>
<protein>
    <submittedName>
        <fullName evidence="8">Nucleotide-diphospho-sugar transferase</fullName>
    </submittedName>
</protein>
<dbReference type="Gene3D" id="3.90.550.10">
    <property type="entry name" value="Spore Coat Polysaccharide Biosynthesis Protein SpsA, Chain A"/>
    <property type="match status" value="1"/>
</dbReference>
<dbReference type="InterPro" id="IPR029044">
    <property type="entry name" value="Nucleotide-diphossugar_trans"/>
</dbReference>